<keyword evidence="3 8" id="KW-0963">Cytoplasm</keyword>
<proteinExistence type="inferred from homology"/>
<feature type="repeat" description="WD" evidence="9">
    <location>
        <begin position="52"/>
        <end position="84"/>
    </location>
</feature>
<dbReference type="PROSITE" id="PS50082">
    <property type="entry name" value="WD_REPEATS_2"/>
    <property type="match status" value="1"/>
</dbReference>
<evidence type="ECO:0000256" key="1">
    <source>
        <dbReference type="ARBA" id="ARBA00004245"/>
    </source>
</evidence>
<dbReference type="Pfam" id="PF00400">
    <property type="entry name" value="WD40"/>
    <property type="match status" value="2"/>
</dbReference>
<evidence type="ECO:0000313" key="10">
    <source>
        <dbReference type="Proteomes" id="UP000050795"/>
    </source>
</evidence>
<dbReference type="Proteomes" id="UP000050795">
    <property type="component" value="Unassembled WGS sequence"/>
</dbReference>
<name>A0AA85JR28_TRIRE</name>
<dbReference type="InterPro" id="IPR015943">
    <property type="entry name" value="WD40/YVTN_repeat-like_dom_sf"/>
</dbReference>
<dbReference type="Gene3D" id="2.130.10.10">
    <property type="entry name" value="YVTN repeat-like/Quinoprotein amine dehydrogenase"/>
    <property type="match status" value="1"/>
</dbReference>
<dbReference type="PIRSF" id="PIRSF038093">
    <property type="entry name" value="ARP2/3_su1"/>
    <property type="match status" value="1"/>
</dbReference>
<dbReference type="GO" id="GO:0034314">
    <property type="term" value="P:Arp2/3 complex-mediated actin nucleation"/>
    <property type="evidence" value="ECO:0007669"/>
    <property type="project" value="UniProtKB-UniRule"/>
</dbReference>
<dbReference type="PANTHER" id="PTHR10709">
    <property type="entry name" value="ACTIN-RELATED PROTEIN 2/3 COMPLEX SUBUNIT 1"/>
    <property type="match status" value="1"/>
</dbReference>
<accession>A0AA85JR28</accession>
<evidence type="ECO:0000256" key="8">
    <source>
        <dbReference type="PIRNR" id="PIRNR038093"/>
    </source>
</evidence>
<dbReference type="SMART" id="SM00320">
    <property type="entry name" value="WD40"/>
    <property type="match status" value="4"/>
</dbReference>
<reference evidence="10" key="1">
    <citation type="submission" date="2022-06" db="EMBL/GenBank/DDBJ databases">
        <authorList>
            <person name="Berger JAMES D."/>
            <person name="Berger JAMES D."/>
        </authorList>
    </citation>
    <scope>NUCLEOTIDE SEQUENCE [LARGE SCALE GENOMIC DNA]</scope>
</reference>
<evidence type="ECO:0000256" key="6">
    <source>
        <dbReference type="ARBA" id="ARBA00023203"/>
    </source>
</evidence>
<organism evidence="10 11">
    <name type="scientific">Trichobilharzia regenti</name>
    <name type="common">Nasal bird schistosome</name>
    <dbReference type="NCBI Taxonomy" id="157069"/>
    <lineage>
        <taxon>Eukaryota</taxon>
        <taxon>Metazoa</taxon>
        <taxon>Spiralia</taxon>
        <taxon>Lophotrochozoa</taxon>
        <taxon>Platyhelminthes</taxon>
        <taxon>Trematoda</taxon>
        <taxon>Digenea</taxon>
        <taxon>Strigeidida</taxon>
        <taxon>Schistosomatoidea</taxon>
        <taxon>Schistosomatidae</taxon>
        <taxon>Trichobilharzia</taxon>
    </lineage>
</organism>
<dbReference type="SUPFAM" id="SSF50978">
    <property type="entry name" value="WD40 repeat-like"/>
    <property type="match status" value="1"/>
</dbReference>
<evidence type="ECO:0000256" key="9">
    <source>
        <dbReference type="PROSITE-ProRule" id="PRU00221"/>
    </source>
</evidence>
<keyword evidence="6 8" id="KW-0009">Actin-binding</keyword>
<evidence type="ECO:0000256" key="5">
    <source>
        <dbReference type="ARBA" id="ARBA00022737"/>
    </source>
</evidence>
<protein>
    <recommendedName>
        <fullName evidence="8">Actin-related protein 2/3 complex subunit</fullName>
    </recommendedName>
</protein>
<keyword evidence="5" id="KW-0677">Repeat</keyword>
<reference evidence="11" key="2">
    <citation type="submission" date="2023-11" db="UniProtKB">
        <authorList>
            <consortium name="WormBaseParasite"/>
        </authorList>
    </citation>
    <scope>IDENTIFICATION</scope>
</reference>
<evidence type="ECO:0000256" key="4">
    <source>
        <dbReference type="ARBA" id="ARBA00022574"/>
    </source>
</evidence>
<dbReference type="GO" id="GO:0051015">
    <property type="term" value="F:actin filament binding"/>
    <property type="evidence" value="ECO:0007669"/>
    <property type="project" value="TreeGrafter"/>
</dbReference>
<keyword evidence="10" id="KW-1185">Reference proteome</keyword>
<comment type="subcellular location">
    <subcellularLocation>
        <location evidence="1">Cytoplasm</location>
        <location evidence="1">Cytoskeleton</location>
    </subcellularLocation>
</comment>
<keyword evidence="7 8" id="KW-0206">Cytoskeleton</keyword>
<dbReference type="InterPro" id="IPR017383">
    <property type="entry name" value="ARPC1"/>
</dbReference>
<dbReference type="PANTHER" id="PTHR10709:SF2">
    <property type="entry name" value="ACTIN-RELATED PROTEIN 2_3 COMPLEX SUBUNIT"/>
    <property type="match status" value="1"/>
</dbReference>
<evidence type="ECO:0000256" key="2">
    <source>
        <dbReference type="ARBA" id="ARBA00006260"/>
    </source>
</evidence>
<evidence type="ECO:0000256" key="3">
    <source>
        <dbReference type="ARBA" id="ARBA00022490"/>
    </source>
</evidence>
<keyword evidence="4 9" id="KW-0853">WD repeat</keyword>
<dbReference type="InterPro" id="IPR036322">
    <property type="entry name" value="WD40_repeat_dom_sf"/>
</dbReference>
<dbReference type="PROSITE" id="PS50294">
    <property type="entry name" value="WD_REPEATS_REGION"/>
    <property type="match status" value="1"/>
</dbReference>
<evidence type="ECO:0000256" key="7">
    <source>
        <dbReference type="ARBA" id="ARBA00023212"/>
    </source>
</evidence>
<dbReference type="WBParaSite" id="TREG1_47590.1">
    <property type="protein sequence ID" value="TREG1_47590.1"/>
    <property type="gene ID" value="TREG1_47590"/>
</dbReference>
<comment type="similarity">
    <text evidence="2 8">Belongs to the WD repeat ARPC1 family.</text>
</comment>
<dbReference type="InterPro" id="IPR001680">
    <property type="entry name" value="WD40_rpt"/>
</dbReference>
<dbReference type="AlphaFoldDB" id="A0AA85JR28"/>
<sequence length="376" mass="41612">MAQSHNLGNDSLVSHAFNGDGTELALSVNTSDVYLLSVPKSPSGRYQVIDVLREHSAVVTSIDWAPQTNRIVSCSADRNAYVWNKQGDKWKPTVVILSIDRAAVCVKWSPLEDRFAVGSGSRLLAVCCFDEENNWWLSKKIKKPIRSTVLCVDWHPNNVLIACGSSDFHVRIFSAYTKSGPPDSVWGKHAPLGSVLFDHYDGEGGWVLSVSFSADGSKLAWMKHNSTIYVADASINDAKGSTPFVARLRTDFLPFVSCIWIGPSTFVAAGYDCCPMAFRYSDQSITFIHQLDVKGESRFGGKLTAMKKFQDIDRMATADNTSSRLPTIHQNCINEIRIFKGDRSMASQLSSIGRDGNLVMWNLPTLCQQVAELKIF</sequence>
<dbReference type="GO" id="GO:0005885">
    <property type="term" value="C:Arp2/3 protein complex"/>
    <property type="evidence" value="ECO:0007669"/>
    <property type="project" value="UniProtKB-UniRule"/>
</dbReference>
<comment type="function">
    <text evidence="8">Functions as component of the Arp2/3 complex which is involved in regulation of actin polymerization and together with an activating nucleation-promoting factor (NPF) mediates the formation of branched actin networks.</text>
</comment>
<evidence type="ECO:0000313" key="11">
    <source>
        <dbReference type="WBParaSite" id="TREG1_47590.1"/>
    </source>
</evidence>